<accession>A0AAD8Q585</accession>
<comment type="caution">
    <text evidence="2">The sequence shown here is derived from an EMBL/GenBank/DDBJ whole genome shotgun (WGS) entry which is preliminary data.</text>
</comment>
<evidence type="ECO:0000313" key="2">
    <source>
        <dbReference type="EMBL" id="KAK1596093.1"/>
    </source>
</evidence>
<name>A0AAD8Q585_9PEZI</name>
<sequence length="184" mass="20352">MARLAGEEGIRYLGRTHALMAWWPSSSPASRLTRDAQPKPSRQNASHGKEPRHVSVSIAERLRGGIRQQPTRWRSLFVHLRMTAGKQIGLLSPTPLSVTTRSSNLVFDGDVSEPGGREFGPMQPRSLILCRPIRGRGLRLNLASPRNTEPNVNATQGETGCEFFTTDGCYAIFFGTVPFWGSSY</sequence>
<evidence type="ECO:0000256" key="1">
    <source>
        <dbReference type="SAM" id="MobiDB-lite"/>
    </source>
</evidence>
<gene>
    <name evidence="2" type="ORF">LY79DRAFT_78964</name>
</gene>
<dbReference type="EMBL" id="JAHLJV010000013">
    <property type="protein sequence ID" value="KAK1596093.1"/>
    <property type="molecule type" value="Genomic_DNA"/>
</dbReference>
<dbReference type="AlphaFoldDB" id="A0AAD8Q585"/>
<evidence type="ECO:0000313" key="3">
    <source>
        <dbReference type="Proteomes" id="UP001230504"/>
    </source>
</evidence>
<dbReference type="Proteomes" id="UP001230504">
    <property type="component" value="Unassembled WGS sequence"/>
</dbReference>
<dbReference type="GeneID" id="85449366"/>
<organism evidence="2 3">
    <name type="scientific">Colletotrichum navitas</name>
    <dbReference type="NCBI Taxonomy" id="681940"/>
    <lineage>
        <taxon>Eukaryota</taxon>
        <taxon>Fungi</taxon>
        <taxon>Dikarya</taxon>
        <taxon>Ascomycota</taxon>
        <taxon>Pezizomycotina</taxon>
        <taxon>Sordariomycetes</taxon>
        <taxon>Hypocreomycetidae</taxon>
        <taxon>Glomerellales</taxon>
        <taxon>Glomerellaceae</taxon>
        <taxon>Colletotrichum</taxon>
        <taxon>Colletotrichum graminicola species complex</taxon>
    </lineage>
</organism>
<reference evidence="2" key="1">
    <citation type="submission" date="2021-06" db="EMBL/GenBank/DDBJ databases">
        <title>Comparative genomics, transcriptomics and evolutionary studies reveal genomic signatures of adaptation to plant cell wall in hemibiotrophic fungi.</title>
        <authorList>
            <consortium name="DOE Joint Genome Institute"/>
            <person name="Baroncelli R."/>
            <person name="Diaz J.F."/>
            <person name="Benocci T."/>
            <person name="Peng M."/>
            <person name="Battaglia E."/>
            <person name="Haridas S."/>
            <person name="Andreopoulos W."/>
            <person name="Labutti K."/>
            <person name="Pangilinan J."/>
            <person name="Floch G.L."/>
            <person name="Makela M.R."/>
            <person name="Henrissat B."/>
            <person name="Grigoriev I.V."/>
            <person name="Crouch J.A."/>
            <person name="De Vries R.P."/>
            <person name="Sukno S.A."/>
            <person name="Thon M.R."/>
        </authorList>
    </citation>
    <scope>NUCLEOTIDE SEQUENCE</scope>
    <source>
        <strain evidence="2">CBS 125086</strain>
    </source>
</reference>
<keyword evidence="3" id="KW-1185">Reference proteome</keyword>
<proteinExistence type="predicted"/>
<feature type="region of interest" description="Disordered" evidence="1">
    <location>
        <begin position="29"/>
        <end position="54"/>
    </location>
</feature>
<dbReference type="RefSeq" id="XP_060417012.1">
    <property type="nucleotide sequence ID" value="XM_060565126.1"/>
</dbReference>
<protein>
    <submittedName>
        <fullName evidence="2">Uncharacterized protein</fullName>
    </submittedName>
</protein>